<dbReference type="AlphaFoldDB" id="A0AAD5V6G5"/>
<evidence type="ECO:0000259" key="3">
    <source>
        <dbReference type="Pfam" id="PF12783"/>
    </source>
</evidence>
<dbReference type="GO" id="GO:0005794">
    <property type="term" value="C:Golgi apparatus"/>
    <property type="evidence" value="ECO:0007669"/>
    <property type="project" value="UniProtKB-ARBA"/>
</dbReference>
<dbReference type="Pfam" id="PF16213">
    <property type="entry name" value="DCB"/>
    <property type="match status" value="1"/>
</dbReference>
<dbReference type="InterPro" id="IPR016024">
    <property type="entry name" value="ARM-type_fold"/>
</dbReference>
<dbReference type="GO" id="GO:0015031">
    <property type="term" value="P:protein transport"/>
    <property type="evidence" value="ECO:0007669"/>
    <property type="project" value="UniProtKB-KW"/>
</dbReference>
<dbReference type="InterPro" id="IPR032629">
    <property type="entry name" value="DCB_dom"/>
</dbReference>
<evidence type="ECO:0000313" key="6">
    <source>
        <dbReference type="Proteomes" id="UP001212997"/>
    </source>
</evidence>
<gene>
    <name evidence="5" type="ORF">NLI96_g4477</name>
</gene>
<feature type="domain" description="Mon2/Sec7/BIG1-like HUS" evidence="3">
    <location>
        <begin position="174"/>
        <end position="322"/>
    </location>
</feature>
<evidence type="ECO:0000259" key="4">
    <source>
        <dbReference type="Pfam" id="PF16213"/>
    </source>
</evidence>
<dbReference type="EMBL" id="JANAWD010000132">
    <property type="protein sequence ID" value="KAJ3486084.1"/>
    <property type="molecule type" value="Genomic_DNA"/>
</dbReference>
<dbReference type="Pfam" id="PF12783">
    <property type="entry name" value="Sec7-like_HUS"/>
    <property type="match status" value="1"/>
</dbReference>
<sequence>MSSLAFLVTELQSLASETRRKHPDVREAAEKSLAILRASPEQATASLASGSLQRLIALKAVPQSAAPLIVGTMSDCMSQGVDIQLRILQTLLSLITNFPSVHGELLGDALLLCFRLQESRIAVVSSTAAATLRQLVMFVVDKVVDEDRREDSRPELLSEKVLPNGTHISLGPSALDAYAVFEDLCLLANAEKPNLLKLEFLRKTFALELIESVLTNYHDLFRKHPELLLLLQHHLCPLVLKALSDRPNFPLTLRSTRVVFLLLKQFSGELKTESEVFLMLLIKIIGADTEMGSTPAQSTESFHLPHGSRPQWMRVLAMEIMRG</sequence>
<keyword evidence="2" id="KW-0653">Protein transport</keyword>
<organism evidence="5 6">
    <name type="scientific">Meripilus lineatus</name>
    <dbReference type="NCBI Taxonomy" id="2056292"/>
    <lineage>
        <taxon>Eukaryota</taxon>
        <taxon>Fungi</taxon>
        <taxon>Dikarya</taxon>
        <taxon>Basidiomycota</taxon>
        <taxon>Agaricomycotina</taxon>
        <taxon>Agaricomycetes</taxon>
        <taxon>Polyporales</taxon>
        <taxon>Meripilaceae</taxon>
        <taxon>Meripilus</taxon>
    </lineage>
</organism>
<accession>A0AAD5V6G5</accession>
<protein>
    <submittedName>
        <fullName evidence="5">Uncharacterized protein</fullName>
    </submittedName>
</protein>
<name>A0AAD5V6G5_9APHY</name>
<evidence type="ECO:0000313" key="5">
    <source>
        <dbReference type="EMBL" id="KAJ3486084.1"/>
    </source>
</evidence>
<dbReference type="InterPro" id="IPR032691">
    <property type="entry name" value="Mon2/Sec7/BIG1-like_HUS"/>
</dbReference>
<comment type="caution">
    <text evidence="5">The sequence shown here is derived from an EMBL/GenBank/DDBJ whole genome shotgun (WGS) entry which is preliminary data.</text>
</comment>
<dbReference type="SUPFAM" id="SSF48371">
    <property type="entry name" value="ARM repeat"/>
    <property type="match status" value="1"/>
</dbReference>
<dbReference type="Proteomes" id="UP001212997">
    <property type="component" value="Unassembled WGS sequence"/>
</dbReference>
<keyword evidence="1" id="KW-0813">Transport</keyword>
<feature type="domain" description="Mon2/Sec7/BIG1-like dimerisation and cyclophilin-binding" evidence="4">
    <location>
        <begin position="47"/>
        <end position="147"/>
    </location>
</feature>
<keyword evidence="6" id="KW-1185">Reference proteome</keyword>
<proteinExistence type="predicted"/>
<evidence type="ECO:0000256" key="2">
    <source>
        <dbReference type="ARBA" id="ARBA00022927"/>
    </source>
</evidence>
<evidence type="ECO:0000256" key="1">
    <source>
        <dbReference type="ARBA" id="ARBA00022448"/>
    </source>
</evidence>
<reference evidence="5" key="1">
    <citation type="submission" date="2022-07" db="EMBL/GenBank/DDBJ databases">
        <title>Genome Sequence of Physisporinus lineatus.</title>
        <authorList>
            <person name="Buettner E."/>
        </authorList>
    </citation>
    <scope>NUCLEOTIDE SEQUENCE</scope>
    <source>
        <strain evidence="5">VT162</strain>
    </source>
</reference>